<sequence length="465" mass="52319">MAPKFEDQGGIASSNPSGLVRWIGSRVTTHVASQKRRQNLWRRAEKQRVKNDEPHQVHYYHQVDDPYSYLAAQLLDAICANYKIELQVHLVAGPSGDNSPEPILLQKYSCYDCAAVAPHYGLKFPSKADMPSARNVDVASRLLAGMSQPQRRELLPLVCDALWENSSARLEQLAQRYKACDQAEALEVIGQGTALQTQQGHYSGAMFYYAGEWYWGVDRLYHLEERLSGLGLRRGDGRKLVAPRPKIDLGPRCDSGSMTLEFYPSLRSPYTSIIFDRTLALAEASGVRLVLRPVLPMVMRGVSLSRTKGLYIIADAAREAHALGIEWGKIFDPIGTPVKRAYALFPWAQTNNKGAELLSSFLHAAWFEGVNTGSDRGLRKVVERAGLDWKEAQAHLADTDWQEQFESSRQTMYQSNIWGVPAYRLLDGDGKELLVSWGQDRLWLVARVIQEQLRSALEQHERLVP</sequence>
<dbReference type="Pfam" id="PF01323">
    <property type="entry name" value="DSBA"/>
    <property type="match status" value="1"/>
</dbReference>
<protein>
    <submittedName>
        <fullName evidence="2">2-hydroxychromene-2-carboxylate isomerase</fullName>
    </submittedName>
</protein>
<dbReference type="EMBL" id="SHNN01000002">
    <property type="protein sequence ID" value="MCX2982000.1"/>
    <property type="molecule type" value="Genomic_DNA"/>
</dbReference>
<feature type="domain" description="DSBA-like thioredoxin" evidence="1">
    <location>
        <begin position="259"/>
        <end position="449"/>
    </location>
</feature>
<dbReference type="PANTHER" id="PTHR42943">
    <property type="entry name" value="GLUTATHIONE S-TRANSFERASE KAPPA"/>
    <property type="match status" value="1"/>
</dbReference>
<reference evidence="2" key="1">
    <citation type="submission" date="2019-02" db="EMBL/GenBank/DDBJ databases">
        <authorList>
            <person name="Li S.-H."/>
        </authorList>
    </citation>
    <scope>NUCLEOTIDE SEQUENCE</scope>
    <source>
        <strain evidence="2">IMCC14734</strain>
    </source>
</reference>
<dbReference type="RefSeq" id="WP_279245993.1">
    <property type="nucleotide sequence ID" value="NZ_SHNN01000002.1"/>
</dbReference>
<name>A0ABT3TI52_9GAMM</name>
<gene>
    <name evidence="2" type="ORF">EYC98_14145</name>
</gene>
<dbReference type="InterPro" id="IPR036249">
    <property type="entry name" value="Thioredoxin-like_sf"/>
</dbReference>
<evidence type="ECO:0000313" key="3">
    <source>
        <dbReference type="Proteomes" id="UP001143362"/>
    </source>
</evidence>
<proteinExistence type="predicted"/>
<dbReference type="PANTHER" id="PTHR42943:SF2">
    <property type="entry name" value="GLUTATHIONE S-TRANSFERASE KAPPA 1"/>
    <property type="match status" value="1"/>
</dbReference>
<dbReference type="Gene3D" id="3.40.30.10">
    <property type="entry name" value="Glutaredoxin"/>
    <property type="match status" value="2"/>
</dbReference>
<evidence type="ECO:0000313" key="2">
    <source>
        <dbReference type="EMBL" id="MCX2982000.1"/>
    </source>
</evidence>
<organism evidence="2 3">
    <name type="scientific">Candidatus Litorirhabdus singularis</name>
    <dbReference type="NCBI Taxonomy" id="2518993"/>
    <lineage>
        <taxon>Bacteria</taxon>
        <taxon>Pseudomonadati</taxon>
        <taxon>Pseudomonadota</taxon>
        <taxon>Gammaproteobacteria</taxon>
        <taxon>Cellvibrionales</taxon>
        <taxon>Halieaceae</taxon>
        <taxon>Candidatus Litorirhabdus</taxon>
    </lineage>
</organism>
<comment type="caution">
    <text evidence="2">The sequence shown here is derived from an EMBL/GenBank/DDBJ whole genome shotgun (WGS) entry which is preliminary data.</text>
</comment>
<dbReference type="GO" id="GO:0016853">
    <property type="term" value="F:isomerase activity"/>
    <property type="evidence" value="ECO:0007669"/>
    <property type="project" value="UniProtKB-KW"/>
</dbReference>
<accession>A0ABT3TI52</accession>
<keyword evidence="3" id="KW-1185">Reference proteome</keyword>
<dbReference type="Proteomes" id="UP001143362">
    <property type="component" value="Unassembled WGS sequence"/>
</dbReference>
<evidence type="ECO:0000259" key="1">
    <source>
        <dbReference type="Pfam" id="PF01323"/>
    </source>
</evidence>
<dbReference type="InterPro" id="IPR001853">
    <property type="entry name" value="DSBA-like_thioredoxin_dom"/>
</dbReference>
<dbReference type="SUPFAM" id="SSF52833">
    <property type="entry name" value="Thioredoxin-like"/>
    <property type="match status" value="2"/>
</dbReference>
<dbReference type="InterPro" id="IPR051924">
    <property type="entry name" value="GST_Kappa/NadH"/>
</dbReference>
<keyword evidence="2" id="KW-0413">Isomerase</keyword>